<feature type="binding site" evidence="4">
    <location>
        <position position="128"/>
    </location>
    <ligand>
        <name>substrate</name>
    </ligand>
</feature>
<accession>A0A7I9VI16</accession>
<dbReference type="GO" id="GO:0006107">
    <property type="term" value="P:oxaloacetate metabolic process"/>
    <property type="evidence" value="ECO:0007669"/>
    <property type="project" value="TreeGrafter"/>
</dbReference>
<dbReference type="InterPro" id="IPR011206">
    <property type="entry name" value="Citrate_lyase_beta/mcl1/mcl2"/>
</dbReference>
<reference evidence="8" key="1">
    <citation type="journal article" date="2020" name="Appl. Environ. Microbiol.">
        <title>Diazotrophic Anaeromyxobacter Isolates from Soils.</title>
        <authorList>
            <person name="Masuda Y."/>
            <person name="Yamanaka H."/>
            <person name="Xu Z.X."/>
            <person name="Shiratori Y."/>
            <person name="Aono T."/>
            <person name="Amachi S."/>
            <person name="Senoo K."/>
            <person name="Itoh H."/>
        </authorList>
    </citation>
    <scope>NUCLEOTIDE SEQUENCE [LARGE SCALE GENOMIC DNA]</scope>
    <source>
        <strain evidence="8">R267</strain>
    </source>
</reference>
<evidence type="ECO:0000256" key="3">
    <source>
        <dbReference type="ARBA" id="ARBA00022842"/>
    </source>
</evidence>
<dbReference type="EMBL" id="BJTG01000002">
    <property type="protein sequence ID" value="GEJ56052.1"/>
    <property type="molecule type" value="Genomic_DNA"/>
</dbReference>
<name>A0A7I9VI16_9BACT</name>
<comment type="cofactor">
    <cofactor evidence="1">
        <name>Mg(2+)</name>
        <dbReference type="ChEBI" id="CHEBI:18420"/>
    </cofactor>
</comment>
<dbReference type="PANTHER" id="PTHR32308">
    <property type="entry name" value="LYASE BETA SUBUNIT, PUTATIVE (AFU_ORTHOLOGUE AFUA_4G13030)-RELATED"/>
    <property type="match status" value="1"/>
</dbReference>
<sequence length="289" mass="29857">MSADARPRRSALYVPASNARALEKARGLAADVLLLDLEDAVAPAAKEQARRQALAALAEGGYGRRELVLRVNGAGTPWAAADLAGAARSGAAAVLLPKVESAEAVREAERALVAAGAPEGLALWCMIETPRGVLGAPAIAAASPRVACLVAGTSDLTKDLGARPTAGRAEVLPSLHWLLLAARAEGLCALDGVDLDLSGDARFEAACRQGRELGFDGKTLVHPRQLEAANRLFAPDPAELEEARRVVAAHAEAEARGAGVAVLDGRVVEALHVAAARRRLALAEAIAER</sequence>
<evidence type="ECO:0000313" key="8">
    <source>
        <dbReference type="Proteomes" id="UP000503640"/>
    </source>
</evidence>
<dbReference type="GO" id="GO:0016829">
    <property type="term" value="F:lyase activity"/>
    <property type="evidence" value="ECO:0007669"/>
    <property type="project" value="UniProtKB-KW"/>
</dbReference>
<dbReference type="InterPro" id="IPR015813">
    <property type="entry name" value="Pyrv/PenolPyrv_kinase-like_dom"/>
</dbReference>
<gene>
    <name evidence="7" type="ORF">AMYX_07930</name>
</gene>
<comment type="caution">
    <text evidence="7">The sequence shown here is derived from an EMBL/GenBank/DDBJ whole genome shotgun (WGS) entry which is preliminary data.</text>
</comment>
<organism evidence="7 8">
    <name type="scientific">Anaeromyxobacter diazotrophicus</name>
    <dbReference type="NCBI Taxonomy" id="2590199"/>
    <lineage>
        <taxon>Bacteria</taxon>
        <taxon>Pseudomonadati</taxon>
        <taxon>Myxococcota</taxon>
        <taxon>Myxococcia</taxon>
        <taxon>Myxococcales</taxon>
        <taxon>Cystobacterineae</taxon>
        <taxon>Anaeromyxobacteraceae</taxon>
        <taxon>Anaeromyxobacter</taxon>
    </lineage>
</organism>
<dbReference type="RefSeq" id="WP_176063186.1">
    <property type="nucleotide sequence ID" value="NZ_BJTG01000002.1"/>
</dbReference>
<keyword evidence="3 5" id="KW-0460">Magnesium</keyword>
<dbReference type="GO" id="GO:0000287">
    <property type="term" value="F:magnesium ion binding"/>
    <property type="evidence" value="ECO:0007669"/>
    <property type="project" value="TreeGrafter"/>
</dbReference>
<evidence type="ECO:0000256" key="4">
    <source>
        <dbReference type="PIRSR" id="PIRSR015582-1"/>
    </source>
</evidence>
<keyword evidence="8" id="KW-1185">Reference proteome</keyword>
<feature type="binding site" evidence="5">
    <location>
        <position position="155"/>
    </location>
    <ligand>
        <name>Mg(2+)</name>
        <dbReference type="ChEBI" id="CHEBI:18420"/>
    </ligand>
</feature>
<keyword evidence="7" id="KW-0456">Lyase</keyword>
<dbReference type="SUPFAM" id="SSF51621">
    <property type="entry name" value="Phosphoenolpyruvate/pyruvate domain"/>
    <property type="match status" value="1"/>
</dbReference>
<dbReference type="AlphaFoldDB" id="A0A7I9VI16"/>
<evidence type="ECO:0000259" key="6">
    <source>
        <dbReference type="Pfam" id="PF03328"/>
    </source>
</evidence>
<dbReference type="InterPro" id="IPR005000">
    <property type="entry name" value="Aldolase/citrate-lyase_domain"/>
</dbReference>
<dbReference type="Pfam" id="PF03328">
    <property type="entry name" value="HpcH_HpaI"/>
    <property type="match status" value="1"/>
</dbReference>
<evidence type="ECO:0000256" key="5">
    <source>
        <dbReference type="PIRSR" id="PIRSR015582-2"/>
    </source>
</evidence>
<dbReference type="PANTHER" id="PTHR32308:SF10">
    <property type="entry name" value="CITRATE LYASE SUBUNIT BETA"/>
    <property type="match status" value="1"/>
</dbReference>
<feature type="domain" description="HpcH/HpaI aldolase/citrate lyase" evidence="6">
    <location>
        <begin position="9"/>
        <end position="223"/>
    </location>
</feature>
<dbReference type="InterPro" id="IPR040442">
    <property type="entry name" value="Pyrv_kinase-like_dom_sf"/>
</dbReference>
<feature type="binding site" evidence="5">
    <location>
        <position position="128"/>
    </location>
    <ligand>
        <name>Mg(2+)</name>
        <dbReference type="ChEBI" id="CHEBI:18420"/>
    </ligand>
</feature>
<keyword evidence="2 5" id="KW-0479">Metal-binding</keyword>
<evidence type="ECO:0000256" key="1">
    <source>
        <dbReference type="ARBA" id="ARBA00001946"/>
    </source>
</evidence>
<evidence type="ECO:0000313" key="7">
    <source>
        <dbReference type="EMBL" id="GEJ56052.1"/>
    </source>
</evidence>
<dbReference type="Proteomes" id="UP000503640">
    <property type="component" value="Unassembled WGS sequence"/>
</dbReference>
<protein>
    <submittedName>
        <fullName evidence="7">CoA ester lyase</fullName>
    </submittedName>
</protein>
<dbReference type="Gene3D" id="3.20.20.60">
    <property type="entry name" value="Phosphoenolpyruvate-binding domains"/>
    <property type="match status" value="1"/>
</dbReference>
<proteinExistence type="predicted"/>
<evidence type="ECO:0000256" key="2">
    <source>
        <dbReference type="ARBA" id="ARBA00022723"/>
    </source>
</evidence>
<feature type="binding site" evidence="4">
    <location>
        <position position="70"/>
    </location>
    <ligand>
        <name>substrate</name>
    </ligand>
</feature>
<dbReference type="PIRSF" id="PIRSF015582">
    <property type="entry name" value="Cit_lyase_B"/>
    <property type="match status" value="1"/>
</dbReference>